<dbReference type="EMBL" id="JXDG01000048">
    <property type="protein sequence ID" value="KIH82528.1"/>
    <property type="molecule type" value="Genomic_DNA"/>
</dbReference>
<accession>A0A0C2EV53</accession>
<reference evidence="2 3" key="1">
    <citation type="submission" date="2015-01" db="EMBL/GenBank/DDBJ databases">
        <title>Complete genome of Pseudomonas batumici UCM B-321 producer of the batumin antibiotic with strong antistaphilococcal and potential anticancer activity.</title>
        <authorList>
            <person name="Klochko V.V."/>
            <person name="Zelena L.B."/>
            <person name="Elena K.A."/>
            <person name="Reva O.N."/>
        </authorList>
    </citation>
    <scope>NUCLEOTIDE SEQUENCE [LARGE SCALE GENOMIC DNA]</scope>
    <source>
        <strain evidence="2 3">UCM B-321</strain>
    </source>
</reference>
<name>A0A0C2EV53_9PSED</name>
<dbReference type="InterPro" id="IPR021245">
    <property type="entry name" value="DUF2790"/>
</dbReference>
<organism evidence="2 3">
    <name type="scientific">Pseudomonas batumici</name>
    <dbReference type="NCBI Taxonomy" id="226910"/>
    <lineage>
        <taxon>Bacteria</taxon>
        <taxon>Pseudomonadati</taxon>
        <taxon>Pseudomonadota</taxon>
        <taxon>Gammaproteobacteria</taxon>
        <taxon>Pseudomonadales</taxon>
        <taxon>Pseudomonadaceae</taxon>
        <taxon>Pseudomonas</taxon>
    </lineage>
</organism>
<dbReference type="AlphaFoldDB" id="A0A0C2EV53"/>
<dbReference type="RefSeq" id="WP_040069551.1">
    <property type="nucleotide sequence ID" value="NZ_JXDG01000048.1"/>
</dbReference>
<keyword evidence="3" id="KW-1185">Reference proteome</keyword>
<evidence type="ECO:0000256" key="1">
    <source>
        <dbReference type="SAM" id="SignalP"/>
    </source>
</evidence>
<dbReference type="Gene3D" id="2.30.140.50">
    <property type="entry name" value="Protein of unknown function DUF2790"/>
    <property type="match status" value="1"/>
</dbReference>
<keyword evidence="1" id="KW-0732">Signal</keyword>
<protein>
    <recommendedName>
        <fullName evidence="4">DUF2790 domain-containing protein</fullName>
    </recommendedName>
</protein>
<sequence length="93" mass="9864">MKYLLFILLSLFSLVATAQGNAPATHPVQGATASTSAEPYDYSEDLDLAKAVRADSAAASDCGPVQGHVVYVDNQGVRHEMNFIRLGNACQHG</sequence>
<comment type="caution">
    <text evidence="2">The sequence shown here is derived from an EMBL/GenBank/DDBJ whole genome shotgun (WGS) entry which is preliminary data.</text>
</comment>
<feature type="chain" id="PRO_5002164965" description="DUF2790 domain-containing protein" evidence="1">
    <location>
        <begin position="19"/>
        <end position="93"/>
    </location>
</feature>
<dbReference type="Pfam" id="PF10976">
    <property type="entry name" value="DUF2790"/>
    <property type="match status" value="1"/>
</dbReference>
<proteinExistence type="predicted"/>
<evidence type="ECO:0000313" key="3">
    <source>
        <dbReference type="Proteomes" id="UP000031535"/>
    </source>
</evidence>
<evidence type="ECO:0008006" key="4">
    <source>
        <dbReference type="Google" id="ProtNLM"/>
    </source>
</evidence>
<evidence type="ECO:0000313" key="2">
    <source>
        <dbReference type="EMBL" id="KIH82528.1"/>
    </source>
</evidence>
<gene>
    <name evidence="2" type="ORF">UCMB321_3663</name>
</gene>
<dbReference type="PATRIC" id="fig|226910.6.peg.3655"/>
<feature type="signal peptide" evidence="1">
    <location>
        <begin position="1"/>
        <end position="18"/>
    </location>
</feature>
<dbReference type="Proteomes" id="UP000031535">
    <property type="component" value="Unassembled WGS sequence"/>
</dbReference>
<dbReference type="OrthoDB" id="6952585at2"/>